<dbReference type="InterPro" id="IPR023214">
    <property type="entry name" value="HAD_sf"/>
</dbReference>
<evidence type="ECO:0000259" key="1">
    <source>
        <dbReference type="Pfam" id="PF21211"/>
    </source>
</evidence>
<protein>
    <submittedName>
        <fullName evidence="2">HAD-superfamily phosphatase, subfamily IIIC/FkbH-like domain-containing protein</fullName>
    </submittedName>
</protein>
<dbReference type="InterPro" id="IPR010033">
    <property type="entry name" value="HAD_SF_ppase_IIIC"/>
</dbReference>
<dbReference type="STRING" id="99656.SAMN05421659_11624"/>
<feature type="domain" description="BF1531-like N-terminal" evidence="1">
    <location>
        <begin position="48"/>
        <end position="235"/>
    </location>
</feature>
<dbReference type="InterPro" id="IPR036514">
    <property type="entry name" value="SGNH_hydro_sf"/>
</dbReference>
<dbReference type="NCBIfam" id="TIGR01686">
    <property type="entry name" value="FkbH"/>
    <property type="match status" value="1"/>
</dbReference>
<dbReference type="AlphaFoldDB" id="A0A1I0RIJ8"/>
<dbReference type="Proteomes" id="UP000199701">
    <property type="component" value="Unassembled WGS sequence"/>
</dbReference>
<dbReference type="Gene3D" id="3.40.50.1000">
    <property type="entry name" value="HAD superfamily/HAD-like"/>
    <property type="match status" value="1"/>
</dbReference>
<dbReference type="EMBL" id="FOJI01000016">
    <property type="protein sequence ID" value="SEW40544.1"/>
    <property type="molecule type" value="Genomic_DNA"/>
</dbReference>
<dbReference type="InterPro" id="IPR049369">
    <property type="entry name" value="BF1531-like_N"/>
</dbReference>
<evidence type="ECO:0000313" key="3">
    <source>
        <dbReference type="Proteomes" id="UP000199701"/>
    </source>
</evidence>
<dbReference type="RefSeq" id="WP_170841460.1">
    <property type="nucleotide sequence ID" value="NZ_FOJI01000016.1"/>
</dbReference>
<dbReference type="InterPro" id="IPR036412">
    <property type="entry name" value="HAD-like_sf"/>
</dbReference>
<dbReference type="Pfam" id="PF21211">
    <property type="entry name" value="FkbH_N"/>
    <property type="match status" value="1"/>
</dbReference>
<proteinExistence type="predicted"/>
<dbReference type="InterPro" id="IPR010037">
    <property type="entry name" value="FkbH_domain"/>
</dbReference>
<dbReference type="NCBIfam" id="TIGR01681">
    <property type="entry name" value="HAD-SF-IIIC"/>
    <property type="match status" value="1"/>
</dbReference>
<reference evidence="2 3" key="1">
    <citation type="submission" date="2016-10" db="EMBL/GenBank/DDBJ databases">
        <authorList>
            <person name="de Groot N.N."/>
        </authorList>
    </citation>
    <scope>NUCLEOTIDE SEQUENCE [LARGE SCALE GENOMIC DNA]</scope>
    <source>
        <strain evidence="2 3">DSM 9179</strain>
    </source>
</reference>
<organism evidence="2 3">
    <name type="scientific">[Clostridium] fimetarium</name>
    <dbReference type="NCBI Taxonomy" id="99656"/>
    <lineage>
        <taxon>Bacteria</taxon>
        <taxon>Bacillati</taxon>
        <taxon>Bacillota</taxon>
        <taxon>Clostridia</taxon>
        <taxon>Lachnospirales</taxon>
        <taxon>Lachnospiraceae</taxon>
    </lineage>
</organism>
<keyword evidence="3" id="KW-1185">Reference proteome</keyword>
<gene>
    <name evidence="2" type="ORF">SAMN05421659_11624</name>
</gene>
<dbReference type="Gene3D" id="3.40.50.1110">
    <property type="entry name" value="SGNH hydrolase"/>
    <property type="match status" value="1"/>
</dbReference>
<evidence type="ECO:0000313" key="2">
    <source>
        <dbReference type="EMBL" id="SEW40544.1"/>
    </source>
</evidence>
<sequence length="615" mass="70058">MDSLIEEINLKLKTTDIYDYTNILKLSRKLSKLQAEQSLHLEQSSILKIAVLGSYSIQSFVMVLKSLLSSKGIEASIYEGEYNGINMDILNKDSSLYEFCPTIVIILSDYRDIKTFPQILSDSISVDKCVNDYVVYYKSLWDNLSTIKGCHIFQSDIVLPLERSIGNLEQNYYFSTRNLLNLINIELIKNRANNVTIVDLDYIASSIGKKQWFDPSAYVLNKAGFSIQYIGVVCETFAKQISALCGNVKKCLVLDLDNTLWGGVVGDEGWEAIQVDPNNPEGEAYLSFQKYILNLKNRGVILAICSKNDTDIAKEPFIKNDNMLLKLDDFSIFIANWEDKAANIRKISNELNIGMDSLVFFDDNPAEREIVKMYLPEVTVIDVPNDPAYYVLALESASPFEWIQITAEDIKRSDSYVQNSKRDELAIQFTDYNEYLKALEMEGNVDALTSNQVERFSQLINKSNQFNLRTQRYCEAVINELLHDRNFKLLSVSLKDKFTNYGIISCVILKNTGDCCVIDTWVMSCRVLKRGVEHLTLETILEVAKNWKCSLLVGEYIPSKKNLMVKDLYTELGFLVSDDITFKTDKESNIYIYNVNILPSTQIYIKSKGNCFDGV</sequence>
<name>A0A1I0RIJ8_9FIRM</name>
<accession>A0A1I0RIJ8</accession>
<dbReference type="SUPFAM" id="SSF56784">
    <property type="entry name" value="HAD-like"/>
    <property type="match status" value="1"/>
</dbReference>